<dbReference type="EMBL" id="BX571859">
    <property type="protein sequence ID" value="CAE12442.1"/>
    <property type="molecule type" value="Genomic_DNA"/>
</dbReference>
<proteinExistence type="predicted"/>
<name>Q7NA01_PHOLL</name>
<evidence type="ECO:0000313" key="2">
    <source>
        <dbReference type="Proteomes" id="UP000002514"/>
    </source>
</evidence>
<dbReference type="Proteomes" id="UP000002514">
    <property type="component" value="Chromosome"/>
</dbReference>
<gene>
    <name evidence="1" type="ordered locus">plu0147</name>
</gene>
<accession>Q7NA01</accession>
<keyword evidence="2" id="KW-1185">Reference proteome</keyword>
<evidence type="ECO:0000313" key="1">
    <source>
        <dbReference type="EMBL" id="CAE12442.1"/>
    </source>
</evidence>
<dbReference type="KEGG" id="plu:plu0147"/>
<dbReference type="HOGENOM" id="CLU_2937641_0_0_6"/>
<protein>
    <submittedName>
        <fullName evidence="1">Photorhabdus luminescens subsp. laumondii TTO1 complete genome segment 1/17</fullName>
    </submittedName>
</protein>
<dbReference type="STRING" id="243265.plu0147"/>
<organism evidence="1 2">
    <name type="scientific">Photorhabdus laumondii subsp. laumondii (strain DSM 15139 / CIP 105565 / TT01)</name>
    <name type="common">Photorhabdus luminescens subsp. laumondii</name>
    <dbReference type="NCBI Taxonomy" id="243265"/>
    <lineage>
        <taxon>Bacteria</taxon>
        <taxon>Pseudomonadati</taxon>
        <taxon>Pseudomonadota</taxon>
        <taxon>Gammaproteobacteria</taxon>
        <taxon>Enterobacterales</taxon>
        <taxon>Morganellaceae</taxon>
        <taxon>Photorhabdus</taxon>
    </lineage>
</organism>
<sequence length="60" mass="6961">MYFVVLATDRPARETLRARICPAHRVYAFLKDDPYMLARVWRNYRSPLAVGDWCSTGGVK</sequence>
<dbReference type="AlphaFoldDB" id="Q7NA01"/>
<reference evidence="2" key="1">
    <citation type="journal article" date="2003" name="Nat. Biotechnol.">
        <title>The genome sequence of the entomopathogenic bacterium Photorhabdus luminescens.</title>
        <authorList>
            <person name="Duchaud E."/>
            <person name="Rusniok C."/>
            <person name="Frangeul L."/>
            <person name="Buchrieser C."/>
            <person name="Givaudan A."/>
            <person name="Taourit S."/>
            <person name="Bocs S."/>
            <person name="Boursaux-Eude C."/>
            <person name="Chandler M."/>
            <person name="Charles J.-F."/>
            <person name="Dassa E."/>
            <person name="Derose R."/>
            <person name="Derzelle S."/>
            <person name="Freyssinet G."/>
            <person name="Gaudriault S."/>
            <person name="Medigue C."/>
            <person name="Lanois A."/>
            <person name="Powell K."/>
            <person name="Siguier P."/>
            <person name="Vincent R."/>
            <person name="Wingate V."/>
            <person name="Zouine M."/>
            <person name="Glaser P."/>
            <person name="Boemare N."/>
            <person name="Danchin A."/>
            <person name="Kunst F."/>
        </authorList>
    </citation>
    <scope>NUCLEOTIDE SEQUENCE [LARGE SCALE GENOMIC DNA]</scope>
    <source>
        <strain evidence="2">DSM 15139 / CIP 105565 / TT01</strain>
    </source>
</reference>